<comment type="caution">
    <text evidence="2">The sequence shown here is derived from an EMBL/GenBank/DDBJ whole genome shotgun (WGS) entry which is preliminary data.</text>
</comment>
<dbReference type="OrthoDB" id="513181at2"/>
<reference evidence="2 3" key="1">
    <citation type="submission" date="2018-11" db="EMBL/GenBank/DDBJ databases">
        <title>Draft genome sequence of Gordonia sp. RS15-1S isolated from rice stems.</title>
        <authorList>
            <person name="Muangham S."/>
        </authorList>
    </citation>
    <scope>NUCLEOTIDE SEQUENCE [LARGE SCALE GENOMIC DNA]</scope>
    <source>
        <strain evidence="2 3">RS15-1S</strain>
    </source>
</reference>
<dbReference type="CDD" id="cd00093">
    <property type="entry name" value="HTH_XRE"/>
    <property type="match status" value="1"/>
</dbReference>
<evidence type="ECO:0000313" key="2">
    <source>
        <dbReference type="EMBL" id="RPA65965.1"/>
    </source>
</evidence>
<dbReference type="SUPFAM" id="SSF47413">
    <property type="entry name" value="lambda repressor-like DNA-binding domains"/>
    <property type="match status" value="1"/>
</dbReference>
<dbReference type="AlphaFoldDB" id="A0A3N4GUG3"/>
<dbReference type="GO" id="GO:0003677">
    <property type="term" value="F:DNA binding"/>
    <property type="evidence" value="ECO:0007669"/>
    <property type="project" value="InterPro"/>
</dbReference>
<dbReference type="SMART" id="SM00530">
    <property type="entry name" value="HTH_XRE"/>
    <property type="match status" value="1"/>
</dbReference>
<name>A0A3N4GUG3_9ACTN</name>
<dbReference type="InterPro" id="IPR010982">
    <property type="entry name" value="Lambda_DNA-bd_dom_sf"/>
</dbReference>
<evidence type="ECO:0000259" key="1">
    <source>
        <dbReference type="PROSITE" id="PS50943"/>
    </source>
</evidence>
<organism evidence="2 3">
    <name type="scientific">Gordonia oryzae</name>
    <dbReference type="NCBI Taxonomy" id="2487349"/>
    <lineage>
        <taxon>Bacteria</taxon>
        <taxon>Bacillati</taxon>
        <taxon>Actinomycetota</taxon>
        <taxon>Actinomycetes</taxon>
        <taxon>Mycobacteriales</taxon>
        <taxon>Gordoniaceae</taxon>
        <taxon>Gordonia</taxon>
    </lineage>
</organism>
<keyword evidence="3" id="KW-1185">Reference proteome</keyword>
<gene>
    <name evidence="2" type="ORF">EF294_03705</name>
</gene>
<dbReference type="PROSITE" id="PS50943">
    <property type="entry name" value="HTH_CROC1"/>
    <property type="match status" value="1"/>
</dbReference>
<dbReference type="EMBL" id="RKMH01000002">
    <property type="protein sequence ID" value="RPA65965.1"/>
    <property type="molecule type" value="Genomic_DNA"/>
</dbReference>
<feature type="domain" description="HTH cro/C1-type" evidence="1">
    <location>
        <begin position="12"/>
        <end position="65"/>
    </location>
</feature>
<proteinExistence type="predicted"/>
<protein>
    <submittedName>
        <fullName evidence="2">XRE family transcriptional regulator</fullName>
    </submittedName>
</protein>
<dbReference type="Pfam" id="PF01381">
    <property type="entry name" value="HTH_3"/>
    <property type="match status" value="1"/>
</dbReference>
<dbReference type="Gene3D" id="1.10.260.40">
    <property type="entry name" value="lambda repressor-like DNA-binding domains"/>
    <property type="match status" value="1"/>
</dbReference>
<accession>A0A3N4GUG3</accession>
<dbReference type="Proteomes" id="UP000267536">
    <property type="component" value="Unassembled WGS sequence"/>
</dbReference>
<sequence length="120" mass="13451">MTIDTDALYAALDLVRRERGISMRQLAKEIGVSPSLLSRLANGYKPDADGLVTLTSFLRMPVEQFIDRGNEELLDNLPELSAQMAPLLRARPDFDADDVEHLEEVIDATVRLMKAVRAKR</sequence>
<evidence type="ECO:0000313" key="3">
    <source>
        <dbReference type="Proteomes" id="UP000267536"/>
    </source>
</evidence>
<dbReference type="InterPro" id="IPR001387">
    <property type="entry name" value="Cro/C1-type_HTH"/>
</dbReference>